<dbReference type="SUPFAM" id="SSF53686">
    <property type="entry name" value="Tryptophan synthase beta subunit-like PLP-dependent enzymes"/>
    <property type="match status" value="1"/>
</dbReference>
<keyword evidence="3" id="KW-0663">Pyridoxal phosphate</keyword>
<dbReference type="GO" id="GO:0003941">
    <property type="term" value="F:L-serine ammonia-lyase activity"/>
    <property type="evidence" value="ECO:0007669"/>
    <property type="project" value="TreeGrafter"/>
</dbReference>
<dbReference type="GO" id="GO:0009097">
    <property type="term" value="P:isoleucine biosynthetic process"/>
    <property type="evidence" value="ECO:0007669"/>
    <property type="project" value="TreeGrafter"/>
</dbReference>
<dbReference type="FunFam" id="3.40.50.1100:FF:000005">
    <property type="entry name" value="Threonine dehydratase catabolic"/>
    <property type="match status" value="1"/>
</dbReference>
<comment type="similarity">
    <text evidence="2">Belongs to the serine/threonine dehydratase family.</text>
</comment>
<keyword evidence="4" id="KW-0456">Lyase</keyword>
<dbReference type="InterPro" id="IPR001926">
    <property type="entry name" value="TrpB-like_PALP"/>
</dbReference>
<evidence type="ECO:0000313" key="6">
    <source>
        <dbReference type="EMBL" id="TXL82192.1"/>
    </source>
</evidence>
<dbReference type="CDD" id="cd01562">
    <property type="entry name" value="Thr-dehyd"/>
    <property type="match status" value="1"/>
</dbReference>
<dbReference type="PROSITE" id="PS00165">
    <property type="entry name" value="DEHYDRATASE_SER_THR"/>
    <property type="match status" value="1"/>
</dbReference>
<evidence type="ECO:0000256" key="3">
    <source>
        <dbReference type="ARBA" id="ARBA00022898"/>
    </source>
</evidence>
<evidence type="ECO:0000256" key="1">
    <source>
        <dbReference type="ARBA" id="ARBA00001933"/>
    </source>
</evidence>
<dbReference type="GO" id="GO:0004794">
    <property type="term" value="F:threonine deaminase activity"/>
    <property type="evidence" value="ECO:0007669"/>
    <property type="project" value="TreeGrafter"/>
</dbReference>
<keyword evidence="7" id="KW-1185">Reference proteome</keyword>
<feature type="domain" description="Tryptophan synthase beta chain-like PALP" evidence="5">
    <location>
        <begin position="23"/>
        <end position="314"/>
    </location>
</feature>
<dbReference type="OrthoDB" id="9811476at2"/>
<gene>
    <name evidence="6" type="ORF">FHP25_00370</name>
</gene>
<dbReference type="InterPro" id="IPR036052">
    <property type="entry name" value="TrpB-like_PALP_sf"/>
</dbReference>
<accession>A0A5C8PV16</accession>
<dbReference type="Proteomes" id="UP000321638">
    <property type="component" value="Unassembled WGS sequence"/>
</dbReference>
<dbReference type="PANTHER" id="PTHR48078:SF6">
    <property type="entry name" value="L-THREONINE DEHYDRATASE CATABOLIC TDCB"/>
    <property type="match status" value="1"/>
</dbReference>
<comment type="caution">
    <text evidence="6">The sequence shown here is derived from an EMBL/GenBank/DDBJ whole genome shotgun (WGS) entry which is preliminary data.</text>
</comment>
<dbReference type="AlphaFoldDB" id="A0A5C8PV16"/>
<reference evidence="6 7" key="1">
    <citation type="submission" date="2019-06" db="EMBL/GenBank/DDBJ databases">
        <title>New taxonomy in bacterial strain CC-CFT640, isolated from vineyard.</title>
        <authorList>
            <person name="Lin S.-Y."/>
            <person name="Tsai C.-F."/>
            <person name="Young C.-C."/>
        </authorList>
    </citation>
    <scope>NUCLEOTIDE SEQUENCE [LARGE SCALE GENOMIC DNA]</scope>
    <source>
        <strain evidence="6 7">CC-CFT640</strain>
    </source>
</reference>
<dbReference type="RefSeq" id="WP_147844894.1">
    <property type="nucleotide sequence ID" value="NZ_VDUZ01000001.1"/>
</dbReference>
<dbReference type="InterPro" id="IPR000634">
    <property type="entry name" value="Ser/Thr_deHydtase_PyrdxlP-BS"/>
</dbReference>
<dbReference type="Gene3D" id="3.40.50.1100">
    <property type="match status" value="2"/>
</dbReference>
<organism evidence="6 7">
    <name type="scientific">Vineibacter terrae</name>
    <dbReference type="NCBI Taxonomy" id="2586908"/>
    <lineage>
        <taxon>Bacteria</taxon>
        <taxon>Pseudomonadati</taxon>
        <taxon>Pseudomonadota</taxon>
        <taxon>Alphaproteobacteria</taxon>
        <taxon>Hyphomicrobiales</taxon>
        <taxon>Vineibacter</taxon>
    </lineage>
</organism>
<proteinExistence type="inferred from homology"/>
<name>A0A5C8PV16_9HYPH</name>
<dbReference type="Pfam" id="PF00291">
    <property type="entry name" value="PALP"/>
    <property type="match status" value="1"/>
</dbReference>
<dbReference type="GO" id="GO:0006565">
    <property type="term" value="P:L-serine catabolic process"/>
    <property type="evidence" value="ECO:0007669"/>
    <property type="project" value="TreeGrafter"/>
</dbReference>
<dbReference type="EMBL" id="VDUZ01000001">
    <property type="protein sequence ID" value="TXL82192.1"/>
    <property type="molecule type" value="Genomic_DNA"/>
</dbReference>
<comment type="cofactor">
    <cofactor evidence="1">
        <name>pyridoxal 5'-phosphate</name>
        <dbReference type="ChEBI" id="CHEBI:597326"/>
    </cofactor>
</comment>
<evidence type="ECO:0000259" key="5">
    <source>
        <dbReference type="Pfam" id="PF00291"/>
    </source>
</evidence>
<dbReference type="InterPro" id="IPR050147">
    <property type="entry name" value="Ser/Thr_Dehydratase"/>
</dbReference>
<evidence type="ECO:0000313" key="7">
    <source>
        <dbReference type="Proteomes" id="UP000321638"/>
    </source>
</evidence>
<dbReference type="PANTHER" id="PTHR48078">
    <property type="entry name" value="THREONINE DEHYDRATASE, MITOCHONDRIAL-RELATED"/>
    <property type="match status" value="1"/>
</dbReference>
<dbReference type="GO" id="GO:0006567">
    <property type="term" value="P:L-threonine catabolic process"/>
    <property type="evidence" value="ECO:0007669"/>
    <property type="project" value="TreeGrafter"/>
</dbReference>
<sequence>MSSDLPLPAYADIEAAAQRIEAATIRTPLLENPRVNDRLGGRLLIKAEPLQRTGSFKFRGAYNFISQLSPDQRRAGIVAWSSGNHAQGVAEAARLLGTPATIVMPIDAPAIKVANTRASGAHVVTYDRIKDDREAIARGLAEREGRTAIPPYDHPWIIAGQGTIGPEIVDQAQSAGASLDAVIAPCSGGGLSSGIATAVKAISPGTQCFAAEPAGFDDLARSLATGTIQRNERLVGSFCDALLAPCPGNYTFALARKNLDGSLVATDDEVAGAMELAFREFKLVVEPGGAVGLACVLNGALPIQGRTVCVVCSGGNVDGEVFRAALATAARRTA</sequence>
<dbReference type="GO" id="GO:0030170">
    <property type="term" value="F:pyridoxal phosphate binding"/>
    <property type="evidence" value="ECO:0007669"/>
    <property type="project" value="InterPro"/>
</dbReference>
<evidence type="ECO:0000256" key="2">
    <source>
        <dbReference type="ARBA" id="ARBA00010869"/>
    </source>
</evidence>
<protein>
    <submittedName>
        <fullName evidence="6">Threonine/serine dehydratase</fullName>
    </submittedName>
</protein>
<evidence type="ECO:0000256" key="4">
    <source>
        <dbReference type="ARBA" id="ARBA00023239"/>
    </source>
</evidence>